<dbReference type="SMART" id="SM00332">
    <property type="entry name" value="PP2Cc"/>
    <property type="match status" value="1"/>
</dbReference>
<comment type="caution">
    <text evidence="2">The sequence shown here is derived from an EMBL/GenBank/DDBJ whole genome shotgun (WGS) entry which is preliminary data.</text>
</comment>
<dbReference type="Pfam" id="PF13672">
    <property type="entry name" value="PP2C_2"/>
    <property type="match status" value="1"/>
</dbReference>
<dbReference type="STRING" id="1195763.ABT56_18170"/>
<dbReference type="EMBL" id="LDOT01000027">
    <property type="protein sequence ID" value="KLV03751.1"/>
    <property type="molecule type" value="Genomic_DNA"/>
</dbReference>
<feature type="domain" description="PPM-type phosphatase" evidence="1">
    <location>
        <begin position="12"/>
        <end position="246"/>
    </location>
</feature>
<dbReference type="InterPro" id="IPR015655">
    <property type="entry name" value="PP2C"/>
</dbReference>
<evidence type="ECO:0000259" key="1">
    <source>
        <dbReference type="PROSITE" id="PS51746"/>
    </source>
</evidence>
<dbReference type="CDD" id="cd00143">
    <property type="entry name" value="PP2Cc"/>
    <property type="match status" value="1"/>
</dbReference>
<dbReference type="PANTHER" id="PTHR13832">
    <property type="entry name" value="PROTEIN PHOSPHATASE 2C"/>
    <property type="match status" value="1"/>
</dbReference>
<dbReference type="SUPFAM" id="SSF81606">
    <property type="entry name" value="PP2C-like"/>
    <property type="match status" value="1"/>
</dbReference>
<accession>A0A0J1GVU8</accession>
<dbReference type="AlphaFoldDB" id="A0A0J1GVU8"/>
<organism evidence="2 3">
    <name type="scientific">Photobacterium aquae</name>
    <dbReference type="NCBI Taxonomy" id="1195763"/>
    <lineage>
        <taxon>Bacteria</taxon>
        <taxon>Pseudomonadati</taxon>
        <taxon>Pseudomonadota</taxon>
        <taxon>Gammaproteobacteria</taxon>
        <taxon>Vibrionales</taxon>
        <taxon>Vibrionaceae</taxon>
        <taxon>Photobacterium</taxon>
    </lineage>
</organism>
<dbReference type="Proteomes" id="UP000036097">
    <property type="component" value="Unassembled WGS sequence"/>
</dbReference>
<dbReference type="PATRIC" id="fig|1195763.3.peg.3881"/>
<name>A0A0J1GVU8_9GAMM</name>
<sequence length="272" mass="29969">MVMPTKAANWHFFSFSQSHTGKVRTYNEDAFLDCPNEGVWVVADGMGGHKSGDVASQMLVDIVRQYIRALPIKSLTVEYLGRALQDANRQIYDYSQRYFKGETIGTTAVLLFVKGGEYHVLWVGDSRLYLFRHGQLEQKTRDHSQVMDMVEQGLIAEAEAENHPLANVITRAVGVGADVVIDSVVGQLQWGDLFLLCSDGLTKELPDNHLAHCLQAPSVSDAGMALMHSALVRGAADNVTSVLVKATKLDLVNRENQNTSDFTIPIFKGGKC</sequence>
<reference evidence="2 3" key="1">
    <citation type="submission" date="2015-05" db="EMBL/GenBank/DDBJ databases">
        <title>Photobacterium galathea sp. nov.</title>
        <authorList>
            <person name="Machado H."/>
            <person name="Gram L."/>
        </authorList>
    </citation>
    <scope>NUCLEOTIDE SEQUENCE [LARGE SCALE GENOMIC DNA]</scope>
    <source>
        <strain evidence="2 3">CGMCC 1.12159</strain>
    </source>
</reference>
<evidence type="ECO:0000313" key="3">
    <source>
        <dbReference type="Proteomes" id="UP000036097"/>
    </source>
</evidence>
<dbReference type="PANTHER" id="PTHR13832:SF827">
    <property type="entry name" value="PROTEIN PHOSPHATASE 1L"/>
    <property type="match status" value="1"/>
</dbReference>
<dbReference type="InterPro" id="IPR036457">
    <property type="entry name" value="PPM-type-like_dom_sf"/>
</dbReference>
<dbReference type="PROSITE" id="PS51746">
    <property type="entry name" value="PPM_2"/>
    <property type="match status" value="1"/>
</dbReference>
<dbReference type="InterPro" id="IPR001932">
    <property type="entry name" value="PPM-type_phosphatase-like_dom"/>
</dbReference>
<protein>
    <submittedName>
        <fullName evidence="2">Serine/threonine protein phosphatase</fullName>
    </submittedName>
</protein>
<dbReference type="Gene3D" id="3.60.40.10">
    <property type="entry name" value="PPM-type phosphatase domain"/>
    <property type="match status" value="1"/>
</dbReference>
<evidence type="ECO:0000313" key="2">
    <source>
        <dbReference type="EMBL" id="KLV03751.1"/>
    </source>
</evidence>
<dbReference type="GO" id="GO:0004722">
    <property type="term" value="F:protein serine/threonine phosphatase activity"/>
    <property type="evidence" value="ECO:0007669"/>
    <property type="project" value="InterPro"/>
</dbReference>
<gene>
    <name evidence="2" type="ORF">ABT56_18170</name>
</gene>
<dbReference type="SMART" id="SM00331">
    <property type="entry name" value="PP2C_SIG"/>
    <property type="match status" value="1"/>
</dbReference>
<keyword evidence="3" id="KW-1185">Reference proteome</keyword>
<proteinExistence type="predicted"/>